<accession>A0A540WRE6</accession>
<keyword evidence="2" id="KW-1185">Reference proteome</keyword>
<comment type="caution">
    <text evidence="1">The sequence shown here is derived from an EMBL/GenBank/DDBJ whole genome shotgun (WGS) entry which is preliminary data.</text>
</comment>
<sequence length="110" mass="11774">MGQVFRAWDSVLHRHVALKFMQPLEGLSGPALTSLLKEEGRFAGLGLSYRGVDLTSTTSVTQGSGNAIEVSRTGDMAKGIFNEYSLALALFSLMQQTGGVRLQGEAKVVD</sequence>
<gene>
    <name evidence="1" type="ORF">FJV41_33555</name>
</gene>
<dbReference type="EMBL" id="VIFM01000181">
    <property type="protein sequence ID" value="TQF11563.1"/>
    <property type="molecule type" value="Genomic_DNA"/>
</dbReference>
<name>A0A540WRE6_9BACT</name>
<evidence type="ECO:0000313" key="1">
    <source>
        <dbReference type="EMBL" id="TQF11563.1"/>
    </source>
</evidence>
<evidence type="ECO:0000313" key="2">
    <source>
        <dbReference type="Proteomes" id="UP000315369"/>
    </source>
</evidence>
<dbReference type="Proteomes" id="UP000315369">
    <property type="component" value="Unassembled WGS sequence"/>
</dbReference>
<dbReference type="AlphaFoldDB" id="A0A540WRE6"/>
<reference evidence="1 2" key="1">
    <citation type="submission" date="2019-06" db="EMBL/GenBank/DDBJ databases">
        <authorList>
            <person name="Livingstone P."/>
            <person name="Whitworth D."/>
        </authorList>
    </citation>
    <scope>NUCLEOTIDE SEQUENCE [LARGE SCALE GENOMIC DNA]</scope>
    <source>
        <strain evidence="1 2">AM401</strain>
    </source>
</reference>
<protein>
    <submittedName>
        <fullName evidence="1">Uncharacterized protein</fullName>
    </submittedName>
</protein>
<dbReference type="RefSeq" id="WP_141646678.1">
    <property type="nucleotide sequence ID" value="NZ_VIFM01000181.1"/>
</dbReference>
<organism evidence="1 2">
    <name type="scientific">Myxococcus llanfairpwllgwyngyllgogerychwyrndrobwllllantysiliogogogochensis</name>
    <dbReference type="NCBI Taxonomy" id="2590453"/>
    <lineage>
        <taxon>Bacteria</taxon>
        <taxon>Pseudomonadati</taxon>
        <taxon>Myxococcota</taxon>
        <taxon>Myxococcia</taxon>
        <taxon>Myxococcales</taxon>
        <taxon>Cystobacterineae</taxon>
        <taxon>Myxococcaceae</taxon>
        <taxon>Myxococcus</taxon>
    </lineage>
</organism>
<proteinExistence type="predicted"/>